<gene>
    <name evidence="1" type="ORF">DB43_HE00020</name>
</gene>
<dbReference type="EMBL" id="JSAM01000100">
    <property type="protein sequence ID" value="KIA76874.1"/>
    <property type="molecule type" value="Genomic_DNA"/>
</dbReference>
<proteinExistence type="predicted"/>
<sequence length="216" mass="25408">MKTLYRYELNFDRTIEFVKKKLGIKNALSSELLNLVDFKSGVFFTLLTLGSDLERLYEFKSGVILPQNPIIVSETNGKKSRHQIVPTIKEELSNFVFHKLISNEKFSCVFDEVTMDYDDSYLNKFYEKKSIYLYENEVMYVIREHNKNHKFITDCMRSSFSFWHSVGVLTEADCFKNDSNILSLEDIQAICKKTKMMLISAYDGEAYILWEKIEQE</sequence>
<accession>A0A0C1EK16</accession>
<protein>
    <submittedName>
        <fullName evidence="1">Uncharacterized protein</fullName>
    </submittedName>
</protein>
<dbReference type="RefSeq" id="WP_013925595.1">
    <property type="nucleotide sequence ID" value="NZ_JSAM01000100.1"/>
</dbReference>
<reference evidence="1 2" key="1">
    <citation type="journal article" date="2014" name="Mol. Biol. Evol.">
        <title>Massive expansion of Ubiquitination-related gene families within the Chlamydiae.</title>
        <authorList>
            <person name="Domman D."/>
            <person name="Collingro A."/>
            <person name="Lagkouvardos I."/>
            <person name="Gehre L."/>
            <person name="Weinmaier T."/>
            <person name="Rattei T."/>
            <person name="Subtil A."/>
            <person name="Horn M."/>
        </authorList>
    </citation>
    <scope>NUCLEOTIDE SEQUENCE [LARGE SCALE GENOMIC DNA]</scope>
    <source>
        <strain evidence="1 2">OEW1</strain>
    </source>
</reference>
<organism evidence="1 2">
    <name type="scientific">Parachlamydia acanthamoebae</name>
    <dbReference type="NCBI Taxonomy" id="83552"/>
    <lineage>
        <taxon>Bacteria</taxon>
        <taxon>Pseudomonadati</taxon>
        <taxon>Chlamydiota</taxon>
        <taxon>Chlamydiia</taxon>
        <taxon>Parachlamydiales</taxon>
        <taxon>Parachlamydiaceae</taxon>
        <taxon>Parachlamydia</taxon>
    </lineage>
</organism>
<evidence type="ECO:0000313" key="2">
    <source>
        <dbReference type="Proteomes" id="UP000031307"/>
    </source>
</evidence>
<dbReference type="PATRIC" id="fig|83552.4.peg.2001"/>
<comment type="caution">
    <text evidence="1">The sequence shown here is derived from an EMBL/GenBank/DDBJ whole genome shotgun (WGS) entry which is preliminary data.</text>
</comment>
<dbReference type="AlphaFoldDB" id="A0A0C1EK16"/>
<evidence type="ECO:0000313" key="1">
    <source>
        <dbReference type="EMBL" id="KIA76874.1"/>
    </source>
</evidence>
<name>A0A0C1EK16_9BACT</name>
<dbReference type="Proteomes" id="UP000031307">
    <property type="component" value="Unassembled WGS sequence"/>
</dbReference>